<dbReference type="OrthoDB" id="2083039at2"/>
<reference evidence="1 2" key="1">
    <citation type="submission" date="2019-07" db="EMBL/GenBank/DDBJ databases">
        <authorList>
            <person name="Huq M.A."/>
        </authorList>
    </citation>
    <scope>NUCLEOTIDE SEQUENCE [LARGE SCALE GENOMIC DNA]</scope>
    <source>
        <strain evidence="1 2">MAH-3</strain>
    </source>
</reference>
<dbReference type="EMBL" id="VLPL01000004">
    <property type="protein sequence ID" value="TSJ44983.1"/>
    <property type="molecule type" value="Genomic_DNA"/>
</dbReference>
<comment type="caution">
    <text evidence="1">The sequence shown here is derived from an EMBL/GenBank/DDBJ whole genome shotgun (WGS) entry which is preliminary data.</text>
</comment>
<sequence>MKISKPTKKLPQNLKELLKDIGENSVLFQIYVRIHDTPWKAFKNLDDSGCDIVLVNLETNKTIKVEVKTRQSLYTTATSTKTEGSREFEVTKNEYENFDILICLWYDYNSFFILPKSELKGENKSIKIRIRKSKSGGYGDKDRFLNNWQALLDLL</sequence>
<dbReference type="GO" id="GO:0003676">
    <property type="term" value="F:nucleic acid binding"/>
    <property type="evidence" value="ECO:0007669"/>
    <property type="project" value="InterPro"/>
</dbReference>
<evidence type="ECO:0000313" key="2">
    <source>
        <dbReference type="Proteomes" id="UP000316008"/>
    </source>
</evidence>
<dbReference type="RefSeq" id="WP_144333104.1">
    <property type="nucleotide sequence ID" value="NZ_VLPL01000004.1"/>
</dbReference>
<dbReference type="Proteomes" id="UP000316008">
    <property type="component" value="Unassembled WGS sequence"/>
</dbReference>
<gene>
    <name evidence="1" type="ORF">FO442_10325</name>
</gene>
<dbReference type="Gene3D" id="3.40.1350.10">
    <property type="match status" value="1"/>
</dbReference>
<evidence type="ECO:0000313" key="1">
    <source>
        <dbReference type="EMBL" id="TSJ44983.1"/>
    </source>
</evidence>
<evidence type="ECO:0008006" key="3">
    <source>
        <dbReference type="Google" id="ProtNLM"/>
    </source>
</evidence>
<organism evidence="1 2">
    <name type="scientific">Fluviicola chungangensis</name>
    <dbReference type="NCBI Taxonomy" id="2597671"/>
    <lineage>
        <taxon>Bacteria</taxon>
        <taxon>Pseudomonadati</taxon>
        <taxon>Bacteroidota</taxon>
        <taxon>Flavobacteriia</taxon>
        <taxon>Flavobacteriales</taxon>
        <taxon>Crocinitomicaceae</taxon>
        <taxon>Fluviicola</taxon>
    </lineage>
</organism>
<accession>A0A556MYQ7</accession>
<proteinExistence type="predicted"/>
<dbReference type="InterPro" id="IPR011856">
    <property type="entry name" value="tRNA_endonuc-like_dom_sf"/>
</dbReference>
<dbReference type="AlphaFoldDB" id="A0A556MYQ7"/>
<name>A0A556MYQ7_9FLAO</name>
<keyword evidence="2" id="KW-1185">Reference proteome</keyword>
<protein>
    <recommendedName>
        <fullName evidence="3">PD(D/E)XK endonuclease domain-containing protein</fullName>
    </recommendedName>
</protein>